<keyword evidence="3" id="KW-0547">Nucleotide-binding</keyword>
<dbReference type="InterPro" id="IPR003593">
    <property type="entry name" value="AAA+_ATPase"/>
</dbReference>
<dbReference type="PROSITE" id="PS50893">
    <property type="entry name" value="ABC_TRANSPORTER_2"/>
    <property type="match status" value="1"/>
</dbReference>
<evidence type="ECO:0000313" key="6">
    <source>
        <dbReference type="EMBL" id="WZO33760.1"/>
    </source>
</evidence>
<evidence type="ECO:0000259" key="5">
    <source>
        <dbReference type="PROSITE" id="PS50893"/>
    </source>
</evidence>
<gene>
    <name evidence="6" type="ORF">MRBLWS13_001394</name>
</gene>
<dbReference type="RefSeq" id="WP_349428293.1">
    <property type="nucleotide sequence ID" value="NZ_CP151632.1"/>
</dbReference>
<dbReference type="SMART" id="SM00382">
    <property type="entry name" value="AAA"/>
    <property type="match status" value="1"/>
</dbReference>
<dbReference type="AlphaFoldDB" id="A0AAU6SA87"/>
<dbReference type="CDD" id="cd03230">
    <property type="entry name" value="ABC_DR_subfamily_A"/>
    <property type="match status" value="1"/>
</dbReference>
<dbReference type="GO" id="GO:0016887">
    <property type="term" value="F:ATP hydrolysis activity"/>
    <property type="evidence" value="ECO:0007669"/>
    <property type="project" value="InterPro"/>
</dbReference>
<dbReference type="PROSITE" id="PS00211">
    <property type="entry name" value="ABC_TRANSPORTER_1"/>
    <property type="match status" value="1"/>
</dbReference>
<evidence type="ECO:0000256" key="2">
    <source>
        <dbReference type="ARBA" id="ARBA00022448"/>
    </source>
</evidence>
<evidence type="ECO:0000256" key="4">
    <source>
        <dbReference type="ARBA" id="ARBA00022840"/>
    </source>
</evidence>
<dbReference type="PANTHER" id="PTHR43335:SF4">
    <property type="entry name" value="ABC TRANSPORTER, ATP-BINDING PROTEIN"/>
    <property type="match status" value="1"/>
</dbReference>
<sequence>MGPTQRFESWNRSSFRQDGIMAGSRARQQTSEFRVELRGVRRAFRGGAGVHGVDLTVRGGEIHALVGLNGVGKTTIMRLMLGMLRPDEGEVRVGGMALADLPPRAWAGVGHLVEQAVAYGELDVRSNLRLSARLHGATPVEATAMVESVIAELDLTRYGRVRARRLSLGNRQRVGLAAALQHDPRLIILDEPTNALDPAGVILLRGALLRRAQSGAGVVVSSHHLDEVARIADRISVMNDGRIIGALDPATVDLERAFFSLVHADDLSRRPE</sequence>
<dbReference type="Gene3D" id="3.40.50.300">
    <property type="entry name" value="P-loop containing nucleotide triphosphate hydrolases"/>
    <property type="match status" value="1"/>
</dbReference>
<feature type="domain" description="ABC transporter" evidence="5">
    <location>
        <begin position="35"/>
        <end position="265"/>
    </location>
</feature>
<dbReference type="SUPFAM" id="SSF52540">
    <property type="entry name" value="P-loop containing nucleoside triphosphate hydrolases"/>
    <property type="match status" value="1"/>
</dbReference>
<accession>A0AAU6SA87</accession>
<dbReference type="InterPro" id="IPR017871">
    <property type="entry name" value="ABC_transporter-like_CS"/>
</dbReference>
<organism evidence="6">
    <name type="scientific">Microbacterium sp. LWS13-1.2</name>
    <dbReference type="NCBI Taxonomy" id="3135264"/>
    <lineage>
        <taxon>Bacteria</taxon>
        <taxon>Bacillati</taxon>
        <taxon>Actinomycetota</taxon>
        <taxon>Actinomycetes</taxon>
        <taxon>Micrococcales</taxon>
        <taxon>Microbacteriaceae</taxon>
        <taxon>Microbacterium</taxon>
    </lineage>
</organism>
<proteinExistence type="inferred from homology"/>
<dbReference type="InterPro" id="IPR003439">
    <property type="entry name" value="ABC_transporter-like_ATP-bd"/>
</dbReference>
<dbReference type="PANTHER" id="PTHR43335">
    <property type="entry name" value="ABC TRANSPORTER, ATP-BINDING PROTEIN"/>
    <property type="match status" value="1"/>
</dbReference>
<dbReference type="Pfam" id="PF00005">
    <property type="entry name" value="ABC_tran"/>
    <property type="match status" value="1"/>
</dbReference>
<evidence type="ECO:0000256" key="3">
    <source>
        <dbReference type="ARBA" id="ARBA00022741"/>
    </source>
</evidence>
<keyword evidence="4 6" id="KW-0067">ATP-binding</keyword>
<protein>
    <submittedName>
        <fullName evidence="6">ABC transporter ATP-binding protein</fullName>
    </submittedName>
</protein>
<dbReference type="EMBL" id="CP151632">
    <property type="protein sequence ID" value="WZO33760.1"/>
    <property type="molecule type" value="Genomic_DNA"/>
</dbReference>
<name>A0AAU6SA87_9MICO</name>
<keyword evidence="2" id="KW-0813">Transport</keyword>
<evidence type="ECO:0000256" key="1">
    <source>
        <dbReference type="ARBA" id="ARBA00005417"/>
    </source>
</evidence>
<dbReference type="GO" id="GO:0005524">
    <property type="term" value="F:ATP binding"/>
    <property type="evidence" value="ECO:0007669"/>
    <property type="project" value="UniProtKB-KW"/>
</dbReference>
<dbReference type="InterPro" id="IPR027417">
    <property type="entry name" value="P-loop_NTPase"/>
</dbReference>
<comment type="similarity">
    <text evidence="1">Belongs to the ABC transporter superfamily.</text>
</comment>
<reference evidence="6" key="1">
    <citation type="submission" date="2024-04" db="EMBL/GenBank/DDBJ databases">
        <authorList>
            <person name="Roder T."/>
            <person name="Oberhansli S."/>
            <person name="Kreuzer M."/>
        </authorList>
    </citation>
    <scope>NUCLEOTIDE SEQUENCE</scope>
    <source>
        <strain evidence="6">LWS13-1.2</strain>
    </source>
</reference>